<reference evidence="1 2" key="1">
    <citation type="journal article" date="2022" name="DNA Res.">
        <title>Chromosomal-level genome assembly of the orchid tree Bauhinia variegata (Leguminosae; Cercidoideae) supports the allotetraploid origin hypothesis of Bauhinia.</title>
        <authorList>
            <person name="Zhong Y."/>
            <person name="Chen Y."/>
            <person name="Zheng D."/>
            <person name="Pang J."/>
            <person name="Liu Y."/>
            <person name="Luo S."/>
            <person name="Meng S."/>
            <person name="Qian L."/>
            <person name="Wei D."/>
            <person name="Dai S."/>
            <person name="Zhou R."/>
        </authorList>
    </citation>
    <scope>NUCLEOTIDE SEQUENCE [LARGE SCALE GENOMIC DNA]</scope>
    <source>
        <strain evidence="1">BV-YZ2020</strain>
    </source>
</reference>
<protein>
    <submittedName>
        <fullName evidence="1">Uncharacterized protein</fullName>
    </submittedName>
</protein>
<name>A0ACB9NHK8_BAUVA</name>
<evidence type="ECO:0000313" key="1">
    <source>
        <dbReference type="EMBL" id="KAI4334651.1"/>
    </source>
</evidence>
<comment type="caution">
    <text evidence="1">The sequence shown here is derived from an EMBL/GenBank/DDBJ whole genome shotgun (WGS) entry which is preliminary data.</text>
</comment>
<organism evidence="1 2">
    <name type="scientific">Bauhinia variegata</name>
    <name type="common">Purple orchid tree</name>
    <name type="synonym">Phanera variegata</name>
    <dbReference type="NCBI Taxonomy" id="167791"/>
    <lineage>
        <taxon>Eukaryota</taxon>
        <taxon>Viridiplantae</taxon>
        <taxon>Streptophyta</taxon>
        <taxon>Embryophyta</taxon>
        <taxon>Tracheophyta</taxon>
        <taxon>Spermatophyta</taxon>
        <taxon>Magnoliopsida</taxon>
        <taxon>eudicotyledons</taxon>
        <taxon>Gunneridae</taxon>
        <taxon>Pentapetalae</taxon>
        <taxon>rosids</taxon>
        <taxon>fabids</taxon>
        <taxon>Fabales</taxon>
        <taxon>Fabaceae</taxon>
        <taxon>Cercidoideae</taxon>
        <taxon>Cercideae</taxon>
        <taxon>Bauhiniinae</taxon>
        <taxon>Bauhinia</taxon>
    </lineage>
</organism>
<dbReference type="Proteomes" id="UP000828941">
    <property type="component" value="Chromosome 6"/>
</dbReference>
<proteinExistence type="predicted"/>
<dbReference type="EMBL" id="CM039431">
    <property type="protein sequence ID" value="KAI4334651.1"/>
    <property type="molecule type" value="Genomic_DNA"/>
</dbReference>
<keyword evidence="2" id="KW-1185">Reference proteome</keyword>
<gene>
    <name evidence="1" type="ORF">L6164_013369</name>
</gene>
<sequence>MCNNITRACLDKAACKMKKWADTKRCPLEFQEGDMVLLKLLPNQFKSLRKVHKGFVRRYEGPFPIIKRVGKVAY</sequence>
<evidence type="ECO:0000313" key="2">
    <source>
        <dbReference type="Proteomes" id="UP000828941"/>
    </source>
</evidence>
<accession>A0ACB9NHK8</accession>